<dbReference type="RefSeq" id="WP_264542034.1">
    <property type="nucleotide sequence ID" value="NZ_BAABIP010000015.1"/>
</dbReference>
<accession>A0ABP8ZX99</accession>
<keyword evidence="2" id="KW-0012">Acyltransferase</keyword>
<dbReference type="Proteomes" id="UP001500141">
    <property type="component" value="Unassembled WGS sequence"/>
</dbReference>
<keyword evidence="1" id="KW-0808">Transferase</keyword>
<evidence type="ECO:0000313" key="5">
    <source>
        <dbReference type="Proteomes" id="UP001500141"/>
    </source>
</evidence>
<dbReference type="InterPro" id="IPR051556">
    <property type="entry name" value="N-term/lysine_N-AcTrnsfr"/>
</dbReference>
<evidence type="ECO:0000259" key="3">
    <source>
        <dbReference type="PROSITE" id="PS51186"/>
    </source>
</evidence>
<proteinExistence type="predicted"/>
<dbReference type="Gene3D" id="3.40.630.30">
    <property type="match status" value="1"/>
</dbReference>
<name>A0ABP8ZX99_9FLAO</name>
<dbReference type="Pfam" id="PF00583">
    <property type="entry name" value="Acetyltransf_1"/>
    <property type="match status" value="1"/>
</dbReference>
<sequence length="172" mass="20182">MDITIRKITVSDLHELQEIGIRTFEETFASENSEEDMKKYLENSFASEKMKAELADKNSEFYFALFKGKAIGYLKVNSGQSQTEIKSEDAMEIERIYVLKEFHDKKAGQVLFDKAIEIARVNNMKYVWLGVWEENHRAIRFYEKNGFVAFDKHIFKLGNDKQTDIMMKLKLD</sequence>
<dbReference type="InterPro" id="IPR016181">
    <property type="entry name" value="Acyl_CoA_acyltransferase"/>
</dbReference>
<feature type="domain" description="N-acetyltransferase" evidence="3">
    <location>
        <begin position="3"/>
        <end position="172"/>
    </location>
</feature>
<comment type="caution">
    <text evidence="4">The sequence shown here is derived from an EMBL/GenBank/DDBJ whole genome shotgun (WGS) entry which is preliminary data.</text>
</comment>
<gene>
    <name evidence="4" type="ORF">GCM10023230_17230</name>
</gene>
<dbReference type="EMBL" id="BAABIP010000015">
    <property type="protein sequence ID" value="GAA4767947.1"/>
    <property type="molecule type" value="Genomic_DNA"/>
</dbReference>
<dbReference type="InterPro" id="IPR000182">
    <property type="entry name" value="GNAT_dom"/>
</dbReference>
<dbReference type="PANTHER" id="PTHR42919">
    <property type="entry name" value="N-ALPHA-ACETYLTRANSFERASE"/>
    <property type="match status" value="1"/>
</dbReference>
<evidence type="ECO:0000313" key="4">
    <source>
        <dbReference type="EMBL" id="GAA4767947.1"/>
    </source>
</evidence>
<evidence type="ECO:0000256" key="2">
    <source>
        <dbReference type="ARBA" id="ARBA00023315"/>
    </source>
</evidence>
<dbReference type="CDD" id="cd04301">
    <property type="entry name" value="NAT_SF"/>
    <property type="match status" value="1"/>
</dbReference>
<dbReference type="PROSITE" id="PS51186">
    <property type="entry name" value="GNAT"/>
    <property type="match status" value="1"/>
</dbReference>
<reference evidence="5" key="1">
    <citation type="journal article" date="2019" name="Int. J. Syst. Evol. Microbiol.">
        <title>The Global Catalogue of Microorganisms (GCM) 10K type strain sequencing project: providing services to taxonomists for standard genome sequencing and annotation.</title>
        <authorList>
            <consortium name="The Broad Institute Genomics Platform"/>
            <consortium name="The Broad Institute Genome Sequencing Center for Infectious Disease"/>
            <person name="Wu L."/>
            <person name="Ma J."/>
        </authorList>
    </citation>
    <scope>NUCLEOTIDE SEQUENCE [LARGE SCALE GENOMIC DNA]</scope>
    <source>
        <strain evidence="5">JCM 18198</strain>
    </source>
</reference>
<dbReference type="PANTHER" id="PTHR42919:SF8">
    <property type="entry name" value="N-ALPHA-ACETYLTRANSFERASE 50"/>
    <property type="match status" value="1"/>
</dbReference>
<evidence type="ECO:0000256" key="1">
    <source>
        <dbReference type="ARBA" id="ARBA00022679"/>
    </source>
</evidence>
<dbReference type="SUPFAM" id="SSF55729">
    <property type="entry name" value="Acyl-CoA N-acyltransferases (Nat)"/>
    <property type="match status" value="1"/>
</dbReference>
<organism evidence="4 5">
    <name type="scientific">Flavobacterium hankyongi</name>
    <dbReference type="NCBI Taxonomy" id="1176532"/>
    <lineage>
        <taxon>Bacteria</taxon>
        <taxon>Pseudomonadati</taxon>
        <taxon>Bacteroidota</taxon>
        <taxon>Flavobacteriia</taxon>
        <taxon>Flavobacteriales</taxon>
        <taxon>Flavobacteriaceae</taxon>
        <taxon>Flavobacterium</taxon>
    </lineage>
</organism>
<protein>
    <submittedName>
        <fullName evidence="4">GNAT family N-acetyltransferase</fullName>
    </submittedName>
</protein>
<keyword evidence="5" id="KW-1185">Reference proteome</keyword>